<keyword evidence="1" id="KW-0548">Nucleotidyltransferase</keyword>
<dbReference type="Pfam" id="PF13650">
    <property type="entry name" value="Asp_protease_2"/>
    <property type="match status" value="1"/>
</dbReference>
<protein>
    <submittedName>
        <fullName evidence="1">Reverse transcriptase domain-containing protein</fullName>
    </submittedName>
</protein>
<accession>A0ABQ4X9J2</accession>
<reference evidence="1" key="2">
    <citation type="submission" date="2022-01" db="EMBL/GenBank/DDBJ databases">
        <authorList>
            <person name="Yamashiro T."/>
            <person name="Shiraishi A."/>
            <person name="Satake H."/>
            <person name="Nakayama K."/>
        </authorList>
    </citation>
    <scope>NUCLEOTIDE SEQUENCE</scope>
</reference>
<keyword evidence="1" id="KW-0808">Transferase</keyword>
<keyword evidence="2" id="KW-1185">Reference proteome</keyword>
<evidence type="ECO:0000313" key="2">
    <source>
        <dbReference type="Proteomes" id="UP001151760"/>
    </source>
</evidence>
<proteinExistence type="predicted"/>
<dbReference type="Proteomes" id="UP001151760">
    <property type="component" value="Unassembled WGS sequence"/>
</dbReference>
<keyword evidence="1" id="KW-0695">RNA-directed DNA polymerase</keyword>
<comment type="caution">
    <text evidence="1">The sequence shown here is derived from an EMBL/GenBank/DDBJ whole genome shotgun (WGS) entry which is preliminary data.</text>
</comment>
<dbReference type="GO" id="GO:0003964">
    <property type="term" value="F:RNA-directed DNA polymerase activity"/>
    <property type="evidence" value="ECO:0007669"/>
    <property type="project" value="UniProtKB-KW"/>
</dbReference>
<name>A0ABQ4X9J2_9ASTR</name>
<dbReference type="CDD" id="cd00303">
    <property type="entry name" value="retropepsin_like"/>
    <property type="match status" value="1"/>
</dbReference>
<dbReference type="SUPFAM" id="SSF50630">
    <property type="entry name" value="Acid proteases"/>
    <property type="match status" value="1"/>
</dbReference>
<reference evidence="1" key="1">
    <citation type="journal article" date="2022" name="Int. J. Mol. Sci.">
        <title>Draft Genome of Tanacetum Coccineum: Genomic Comparison of Closely Related Tanacetum-Family Plants.</title>
        <authorList>
            <person name="Yamashiro T."/>
            <person name="Shiraishi A."/>
            <person name="Nakayama K."/>
            <person name="Satake H."/>
        </authorList>
    </citation>
    <scope>NUCLEOTIDE SEQUENCE</scope>
</reference>
<dbReference type="EMBL" id="BQNB010009325">
    <property type="protein sequence ID" value="GJS61929.1"/>
    <property type="molecule type" value="Genomic_DNA"/>
</dbReference>
<dbReference type="InterPro" id="IPR021109">
    <property type="entry name" value="Peptidase_aspartic_dom_sf"/>
</dbReference>
<sequence length="307" mass="34019">MCVSSISPNGIAAIANKLDSLGRDMKNLKENVHAIQIGCETCGGAHLDKECPFSEDVKSVKEVKYGEFGRSFPNNNKNNARDKQLTKEYQAKADNEVLNSSIGQCKAIFADNKAPGDETSSNGTNELYEVSFISDDNVMVSKKMNEGQSGVLPCQLPLKELSLGCFTLPCTINSLNLYAIADLGASVNIMPYSMFKSLKLNSLKETSMLVKKADMLKKAHMGTVENVLVKIDKFVFQTDFVIIDMLGDPNETMILGRTFLANNHVRINVFHREISLGIREDRIMFDINENIHHPTIPVEKVYMANSV</sequence>
<dbReference type="PANTHER" id="PTHR33067">
    <property type="entry name" value="RNA-DIRECTED DNA POLYMERASE-RELATED"/>
    <property type="match status" value="1"/>
</dbReference>
<gene>
    <name evidence="1" type="ORF">Tco_0656713</name>
</gene>
<organism evidence="1 2">
    <name type="scientific">Tanacetum coccineum</name>
    <dbReference type="NCBI Taxonomy" id="301880"/>
    <lineage>
        <taxon>Eukaryota</taxon>
        <taxon>Viridiplantae</taxon>
        <taxon>Streptophyta</taxon>
        <taxon>Embryophyta</taxon>
        <taxon>Tracheophyta</taxon>
        <taxon>Spermatophyta</taxon>
        <taxon>Magnoliopsida</taxon>
        <taxon>eudicotyledons</taxon>
        <taxon>Gunneridae</taxon>
        <taxon>Pentapetalae</taxon>
        <taxon>asterids</taxon>
        <taxon>campanulids</taxon>
        <taxon>Asterales</taxon>
        <taxon>Asteraceae</taxon>
        <taxon>Asteroideae</taxon>
        <taxon>Anthemideae</taxon>
        <taxon>Anthemidinae</taxon>
        <taxon>Tanacetum</taxon>
    </lineage>
</organism>
<dbReference type="PANTHER" id="PTHR33067:SF35">
    <property type="entry name" value="ASPARTIC PEPTIDASE DDI1-TYPE DOMAIN-CONTAINING PROTEIN"/>
    <property type="match status" value="1"/>
</dbReference>
<dbReference type="Gene3D" id="2.40.70.10">
    <property type="entry name" value="Acid Proteases"/>
    <property type="match status" value="1"/>
</dbReference>
<evidence type="ECO:0000313" key="1">
    <source>
        <dbReference type="EMBL" id="GJS61929.1"/>
    </source>
</evidence>